<dbReference type="EMBL" id="VIWX01000002">
    <property type="protein sequence ID" value="TWF95904.1"/>
    <property type="molecule type" value="Genomic_DNA"/>
</dbReference>
<gene>
    <name evidence="1" type="ORF">FHU35_12904</name>
</gene>
<proteinExistence type="predicted"/>
<reference evidence="1 2" key="1">
    <citation type="submission" date="2019-06" db="EMBL/GenBank/DDBJ databases">
        <title>Sequencing the genomes of 1000 actinobacteria strains.</title>
        <authorList>
            <person name="Klenk H.-P."/>
        </authorList>
    </citation>
    <scope>NUCLEOTIDE SEQUENCE [LARGE SCALE GENOMIC DNA]</scope>
    <source>
        <strain evidence="1 2">DSM 46699</strain>
    </source>
</reference>
<dbReference type="PANTHER" id="PTHR43264:SF1">
    <property type="entry name" value="INOSINE_URIDINE-PREFERRING NUCLEOSIDE HYDROLASE DOMAIN-CONTAINING PROTEIN"/>
    <property type="match status" value="1"/>
</dbReference>
<dbReference type="AlphaFoldDB" id="A0A561U965"/>
<dbReference type="GO" id="GO:0016799">
    <property type="term" value="F:hydrolase activity, hydrolyzing N-glycosyl compounds"/>
    <property type="evidence" value="ECO:0007669"/>
    <property type="project" value="InterPro"/>
</dbReference>
<dbReference type="InterPro" id="IPR036452">
    <property type="entry name" value="Ribo_hydro-like"/>
</dbReference>
<dbReference type="Proteomes" id="UP000316184">
    <property type="component" value="Unassembled WGS sequence"/>
</dbReference>
<dbReference type="Gene3D" id="3.90.245.10">
    <property type="entry name" value="Ribonucleoside hydrolase-like"/>
    <property type="match status" value="1"/>
</dbReference>
<comment type="caution">
    <text evidence="1">The sequence shown here is derived from an EMBL/GenBank/DDBJ whole genome shotgun (WGS) entry which is preliminary data.</text>
</comment>
<accession>A0A561U965</accession>
<name>A0A561U965_9PSEU</name>
<organism evidence="1 2">
    <name type="scientific">Saccharopolyspora dendranthemae</name>
    <dbReference type="NCBI Taxonomy" id="1181886"/>
    <lineage>
        <taxon>Bacteria</taxon>
        <taxon>Bacillati</taxon>
        <taxon>Actinomycetota</taxon>
        <taxon>Actinomycetes</taxon>
        <taxon>Pseudonocardiales</taxon>
        <taxon>Pseudonocardiaceae</taxon>
        <taxon>Saccharopolyspora</taxon>
    </lineage>
</organism>
<dbReference type="PANTHER" id="PTHR43264">
    <property type="match status" value="1"/>
</dbReference>
<evidence type="ECO:0000313" key="1">
    <source>
        <dbReference type="EMBL" id="TWF95904.1"/>
    </source>
</evidence>
<protein>
    <submittedName>
        <fullName evidence="1">Uncharacterized protein</fullName>
    </submittedName>
</protein>
<keyword evidence="2" id="KW-1185">Reference proteome</keyword>
<evidence type="ECO:0000313" key="2">
    <source>
        <dbReference type="Proteomes" id="UP000316184"/>
    </source>
</evidence>
<sequence length="347" mass="38502">MLHNLHDTGEINLLGIMATMPERSNVEVVDVFNQWYGHRIPISTFKDPSDKGYDRYVKPSSEVAHAMFPASRTIAARYASWNPRTFDQVPNSVGLYRKMLAGQQDHSVTIMTAGQLFNLKALLNSGPDAYSPLTGMQLVRAKVSRFVMMMGAFGKPLTAADLAYYEAEYNNNPPNTFFPLAVSQHASTSNGVGAEYNAHAWYPGLTQAVFEKLDQLPIPKTFVGNEQGWRVPAGEAYNKLALHHPVRMGYYVNNIASNPLQPGVAKTDPAYDEIALLYLARGRGRFFNVHNGRATFESSGTSTWTNDPDSRDVRLTLAPGVNQDHSLTRLVERLVMGHPATWQAPSK</sequence>